<keyword evidence="1" id="KW-0812">Transmembrane</keyword>
<name>A0A2A2HZZ7_9GAMM</name>
<keyword evidence="3" id="KW-1185">Reference proteome</keyword>
<gene>
    <name evidence="2" type="ORF">CF392_13195</name>
</gene>
<proteinExistence type="predicted"/>
<evidence type="ECO:0000313" key="2">
    <source>
        <dbReference type="EMBL" id="PAV25019.1"/>
    </source>
</evidence>
<dbReference type="AlphaFoldDB" id="A0A2A2HZZ7"/>
<evidence type="ECO:0000256" key="1">
    <source>
        <dbReference type="SAM" id="Phobius"/>
    </source>
</evidence>
<dbReference type="Proteomes" id="UP000218332">
    <property type="component" value="Unassembled WGS sequence"/>
</dbReference>
<dbReference type="EMBL" id="NMPM01000084">
    <property type="protein sequence ID" value="PAV25019.1"/>
    <property type="molecule type" value="Genomic_DNA"/>
</dbReference>
<evidence type="ECO:0000313" key="3">
    <source>
        <dbReference type="Proteomes" id="UP000218332"/>
    </source>
</evidence>
<sequence>MGALRLELEQKSPFDTVCGWVFWQGSLACVWYWSQELEARVRQASQPAGNQLEFVPEAALWPQLDAGGYRWVQEQGNALVLVQYQHPKHGLYEKRYSAAVSREEVAAWLRRHGAGDVSADRLVAAASPGYDKPFGQSLEGRSSSLESRVFPLSAALLGFFVLVYGVAIIRAGVGSENARERAEQMEQSISGIVALRQKAASLAVSDGFARRIQCALPS</sequence>
<accession>A0A2A2HZZ7</accession>
<keyword evidence="1" id="KW-0472">Membrane</keyword>
<feature type="transmembrane region" description="Helical" evidence="1">
    <location>
        <begin position="149"/>
        <end position="169"/>
    </location>
</feature>
<reference evidence="2 3" key="1">
    <citation type="submission" date="2017-07" db="EMBL/GenBank/DDBJ databases">
        <title>Tamlnaduibacter salinus (Mi-7) genome sequencing.</title>
        <authorList>
            <person name="Verma A."/>
            <person name="Krishnamurthi S."/>
        </authorList>
    </citation>
    <scope>NUCLEOTIDE SEQUENCE [LARGE SCALE GENOMIC DNA]</scope>
    <source>
        <strain evidence="2 3">Mi-7</strain>
    </source>
</reference>
<keyword evidence="1" id="KW-1133">Transmembrane helix</keyword>
<protein>
    <submittedName>
        <fullName evidence="2">Uncharacterized protein</fullName>
    </submittedName>
</protein>
<comment type="caution">
    <text evidence="2">The sequence shown here is derived from an EMBL/GenBank/DDBJ whole genome shotgun (WGS) entry which is preliminary data.</text>
</comment>
<dbReference type="PROSITE" id="PS51257">
    <property type="entry name" value="PROKAR_LIPOPROTEIN"/>
    <property type="match status" value="1"/>
</dbReference>
<organism evidence="2 3">
    <name type="scientific">Tamilnaduibacter salinus</name>
    <dbReference type="NCBI Taxonomy" id="1484056"/>
    <lineage>
        <taxon>Bacteria</taxon>
        <taxon>Pseudomonadati</taxon>
        <taxon>Pseudomonadota</taxon>
        <taxon>Gammaproteobacteria</taxon>
        <taxon>Pseudomonadales</taxon>
        <taxon>Marinobacteraceae</taxon>
        <taxon>Tamilnaduibacter</taxon>
    </lineage>
</organism>